<reference evidence="1 2" key="1">
    <citation type="submission" date="2016-05" db="EMBL/GenBank/DDBJ databases">
        <title>Complete Genome and Methylome Analysis of Psychrotrophic Bacterial Isolates from Antarctic Lake Untersee.</title>
        <authorList>
            <person name="Fomenkov A."/>
            <person name="Akimov V.N."/>
            <person name="Vasilyeva L.V."/>
            <person name="Andersen D."/>
            <person name="Vincze T."/>
            <person name="Roberts R.J."/>
        </authorList>
    </citation>
    <scope>NUCLEOTIDE SEQUENCE [LARGE SCALE GENOMIC DNA]</scope>
    <source>
        <strain evidence="1 2">U14-5</strain>
    </source>
</reference>
<dbReference type="EMBL" id="CP015607">
    <property type="protein sequence ID" value="APT45927.1"/>
    <property type="molecule type" value="Genomic_DNA"/>
</dbReference>
<dbReference type="Proteomes" id="UP000185426">
    <property type="component" value="Chromosome"/>
</dbReference>
<evidence type="ECO:0000313" key="1">
    <source>
        <dbReference type="EMBL" id="APT45927.1"/>
    </source>
</evidence>
<organism evidence="1 2">
    <name type="scientific">Bacillus safensis</name>
    <dbReference type="NCBI Taxonomy" id="561879"/>
    <lineage>
        <taxon>Bacteria</taxon>
        <taxon>Bacillati</taxon>
        <taxon>Bacillota</taxon>
        <taxon>Bacilli</taxon>
        <taxon>Bacillales</taxon>
        <taxon>Bacillaceae</taxon>
        <taxon>Bacillus</taxon>
    </lineage>
</organism>
<protein>
    <submittedName>
        <fullName evidence="1">Uncharacterized protein</fullName>
    </submittedName>
</protein>
<proteinExistence type="predicted"/>
<accession>A0A1L6ZHC7</accession>
<sequence>MKILVLKTDCQLDQGAKDALREAARKAAQTGIMILDGGMSLEVIEIDKLSPLDGLNPGVPIYDETVETL</sequence>
<name>A0A1L6ZHC7_BACIA</name>
<gene>
    <name evidence="1" type="ORF">BSA145_08430</name>
</gene>
<dbReference type="RefSeq" id="WP_075622166.1">
    <property type="nucleotide sequence ID" value="NZ_CP015607.1"/>
</dbReference>
<evidence type="ECO:0000313" key="2">
    <source>
        <dbReference type="Proteomes" id="UP000185426"/>
    </source>
</evidence>
<dbReference type="AlphaFoldDB" id="A0A1L6ZHC7"/>